<dbReference type="GO" id="GO:0046394">
    <property type="term" value="P:carboxylic acid biosynthetic process"/>
    <property type="evidence" value="ECO:0007669"/>
    <property type="project" value="UniProtKB-ARBA"/>
</dbReference>
<dbReference type="InterPro" id="IPR050740">
    <property type="entry name" value="Aldehyde_DH_Superfamily"/>
</dbReference>
<dbReference type="GO" id="GO:0004777">
    <property type="term" value="F:succinate-semialdehyde dehydrogenase (NAD+) activity"/>
    <property type="evidence" value="ECO:0007669"/>
    <property type="project" value="UniProtKB-UniRule"/>
</dbReference>
<evidence type="ECO:0000256" key="4">
    <source>
        <dbReference type="ARBA" id="ARBA00050387"/>
    </source>
</evidence>
<evidence type="ECO:0000256" key="7">
    <source>
        <dbReference type="RuleBase" id="RU003345"/>
    </source>
</evidence>
<dbReference type="Pfam" id="PF00171">
    <property type="entry name" value="Aldedh"/>
    <property type="match status" value="1"/>
</dbReference>
<dbReference type="Gene3D" id="3.40.605.10">
    <property type="entry name" value="Aldehyde Dehydrogenase, Chain A, domain 1"/>
    <property type="match status" value="1"/>
</dbReference>
<evidence type="ECO:0000256" key="5">
    <source>
        <dbReference type="ARBA" id="ARBA00052698"/>
    </source>
</evidence>
<gene>
    <name evidence="10" type="primary">UGA2_1</name>
    <name evidence="10" type="ORF">H2200_003977</name>
</gene>
<protein>
    <recommendedName>
        <fullName evidence="8">Succinate-semialdehyde dehydrogenase</fullName>
        <ecNumber evidence="8">1.2.1.16</ecNumber>
    </recommendedName>
</protein>
<feature type="domain" description="Aldehyde dehydrogenase" evidence="9">
    <location>
        <begin position="23"/>
        <end position="485"/>
    </location>
</feature>
<evidence type="ECO:0000256" key="1">
    <source>
        <dbReference type="ARBA" id="ARBA00005176"/>
    </source>
</evidence>
<organism evidence="10 11">
    <name type="scientific">Cladophialophora chaetospira</name>
    <dbReference type="NCBI Taxonomy" id="386627"/>
    <lineage>
        <taxon>Eukaryota</taxon>
        <taxon>Fungi</taxon>
        <taxon>Dikarya</taxon>
        <taxon>Ascomycota</taxon>
        <taxon>Pezizomycotina</taxon>
        <taxon>Eurotiomycetes</taxon>
        <taxon>Chaetothyriomycetidae</taxon>
        <taxon>Chaetothyriales</taxon>
        <taxon>Herpotrichiellaceae</taxon>
        <taxon>Cladophialophora</taxon>
    </lineage>
</organism>
<comment type="pathway">
    <text evidence="1 8">Amino-acid degradation; 4-aminobutanoate degradation.</text>
</comment>
<dbReference type="PROSITE" id="PS00687">
    <property type="entry name" value="ALDEHYDE_DEHYDR_GLU"/>
    <property type="match status" value="1"/>
</dbReference>
<dbReference type="InterPro" id="IPR016163">
    <property type="entry name" value="Ald_DH_C"/>
</dbReference>
<dbReference type="InterPro" id="IPR029510">
    <property type="entry name" value="Ald_DH_CS_GLU"/>
</dbReference>
<evidence type="ECO:0000256" key="2">
    <source>
        <dbReference type="ARBA" id="ARBA00009986"/>
    </source>
</evidence>
<dbReference type="PANTHER" id="PTHR43353:SF5">
    <property type="entry name" value="SUCCINATE-SEMIALDEHYDE DEHYDROGENASE, MITOCHONDRIAL"/>
    <property type="match status" value="1"/>
</dbReference>
<dbReference type="PANTHER" id="PTHR43353">
    <property type="entry name" value="SUCCINATE-SEMIALDEHYDE DEHYDROGENASE, MITOCHONDRIAL"/>
    <property type="match status" value="1"/>
</dbReference>
<dbReference type="NCBIfam" id="TIGR01780">
    <property type="entry name" value="SSADH"/>
    <property type="match status" value="1"/>
</dbReference>
<dbReference type="Proteomes" id="UP001172673">
    <property type="component" value="Unassembled WGS sequence"/>
</dbReference>
<name>A0AA39CL84_9EURO</name>
<dbReference type="InterPro" id="IPR016161">
    <property type="entry name" value="Ald_DH/histidinol_DH"/>
</dbReference>
<evidence type="ECO:0000313" key="11">
    <source>
        <dbReference type="Proteomes" id="UP001172673"/>
    </source>
</evidence>
<comment type="similarity">
    <text evidence="2 7">Belongs to the aldehyde dehydrogenase family.</text>
</comment>
<dbReference type="PROSITE" id="PS00070">
    <property type="entry name" value="ALDEHYDE_DEHYDR_CYS"/>
    <property type="match status" value="1"/>
</dbReference>
<comment type="caution">
    <text evidence="10">The sequence shown here is derived from an EMBL/GenBank/DDBJ whole genome shotgun (WGS) entry which is preliminary data.</text>
</comment>
<evidence type="ECO:0000256" key="8">
    <source>
        <dbReference type="RuleBase" id="RU365091"/>
    </source>
</evidence>
<dbReference type="GO" id="GO:0004030">
    <property type="term" value="F:aldehyde dehydrogenase [NAD(P)+] activity"/>
    <property type="evidence" value="ECO:0007669"/>
    <property type="project" value="UniProtKB-ARBA"/>
</dbReference>
<dbReference type="Gene3D" id="3.40.309.10">
    <property type="entry name" value="Aldehyde Dehydrogenase, Chain A, domain 2"/>
    <property type="match status" value="1"/>
</dbReference>
<comment type="catalytic activity">
    <reaction evidence="5 8">
        <text>succinate semialdehyde + NAD(+) + H2O = succinate + NADH + 2 H(+)</text>
        <dbReference type="Rhea" id="RHEA:13217"/>
        <dbReference type="ChEBI" id="CHEBI:15377"/>
        <dbReference type="ChEBI" id="CHEBI:15378"/>
        <dbReference type="ChEBI" id="CHEBI:30031"/>
        <dbReference type="ChEBI" id="CHEBI:57540"/>
        <dbReference type="ChEBI" id="CHEBI:57706"/>
        <dbReference type="ChEBI" id="CHEBI:57945"/>
        <dbReference type="EC" id="1.2.1.16"/>
    </reaction>
</comment>
<dbReference type="EMBL" id="JAPDRK010000005">
    <property type="protein sequence ID" value="KAJ9612380.1"/>
    <property type="molecule type" value="Genomic_DNA"/>
</dbReference>
<dbReference type="FunFam" id="3.40.605.10:FF:000005">
    <property type="entry name" value="Succinate-semialdehyde dehydrogenase I"/>
    <property type="match status" value="1"/>
</dbReference>
<sequence>MSQTPSLSDKSLFRTQGYINGKWVDAKSGKTFGVTNPATGEVIARMPDMGKEDTEEAIEAAAKALVSYRKTTRRERARLLRKWYDLVTENKEDLAKLITMENGKILPEARGEVEYAANYFEWFSEEAGRVYGDTISGITSDHRIYTIKEPIGVCGLITPWNWPAGMVTRKIGPALAAGCTVVLKSPGETPLTSSALVELAHRAGIPPGVVNVVTTLSNTPEVGTVLTTSPTVKKVSFTGSTRVGKILMKQASSTLKKLSFELGGNAPFIVFDDADLNLAVSGAIACKFRSTGQTCVCANRIYIQRGVYEDFTKAITDRVNSFKVGNGFAEGITHGPMIHDRAIEKVQQHIDDAVKKGGKVVAGGKKIPELGPLYFQPTVIRDMTADMLLAHDETFGPIAGLFPFETEAEVIERANESEVGLGGFFYSQDVQRCYRVAEALQVGMVGVNSGVISDVAMPFGGVKESGFGREGSKYGIDEYLVVKAVTLGGMNKPS</sequence>
<dbReference type="CDD" id="cd07103">
    <property type="entry name" value="ALDH_F5_SSADH_GabD"/>
    <property type="match status" value="1"/>
</dbReference>
<accession>A0AA39CL84</accession>
<evidence type="ECO:0000313" key="10">
    <source>
        <dbReference type="EMBL" id="KAJ9612380.1"/>
    </source>
</evidence>
<comment type="catalytic activity">
    <reaction evidence="4 8">
        <text>succinate semialdehyde + NADP(+) + H2O = succinate + NADPH + 2 H(+)</text>
        <dbReference type="Rhea" id="RHEA:13213"/>
        <dbReference type="ChEBI" id="CHEBI:15377"/>
        <dbReference type="ChEBI" id="CHEBI:15378"/>
        <dbReference type="ChEBI" id="CHEBI:30031"/>
        <dbReference type="ChEBI" id="CHEBI:57706"/>
        <dbReference type="ChEBI" id="CHEBI:57783"/>
        <dbReference type="ChEBI" id="CHEBI:58349"/>
        <dbReference type="EC" id="1.2.1.16"/>
    </reaction>
</comment>
<evidence type="ECO:0000259" key="9">
    <source>
        <dbReference type="Pfam" id="PF00171"/>
    </source>
</evidence>
<dbReference type="EC" id="1.2.1.16" evidence="8"/>
<dbReference type="GO" id="GO:0009450">
    <property type="term" value="P:gamma-aminobutyric acid catabolic process"/>
    <property type="evidence" value="ECO:0007669"/>
    <property type="project" value="InterPro"/>
</dbReference>
<feature type="active site" evidence="6">
    <location>
        <position position="261"/>
    </location>
</feature>
<dbReference type="FunFam" id="3.40.309.10:FF:000004">
    <property type="entry name" value="Succinate-semialdehyde dehydrogenase I"/>
    <property type="match status" value="1"/>
</dbReference>
<keyword evidence="3 7" id="KW-0560">Oxidoreductase</keyword>
<evidence type="ECO:0000256" key="3">
    <source>
        <dbReference type="ARBA" id="ARBA00023002"/>
    </source>
</evidence>
<evidence type="ECO:0000256" key="6">
    <source>
        <dbReference type="PROSITE-ProRule" id="PRU10007"/>
    </source>
</evidence>
<dbReference type="SUPFAM" id="SSF53720">
    <property type="entry name" value="ALDH-like"/>
    <property type="match status" value="1"/>
</dbReference>
<dbReference type="InterPro" id="IPR016162">
    <property type="entry name" value="Ald_DH_N"/>
</dbReference>
<keyword evidence="11" id="KW-1185">Reference proteome</keyword>
<dbReference type="InterPro" id="IPR015590">
    <property type="entry name" value="Aldehyde_DH_dom"/>
</dbReference>
<proteinExistence type="inferred from homology"/>
<dbReference type="GO" id="GO:0005737">
    <property type="term" value="C:cytoplasm"/>
    <property type="evidence" value="ECO:0007669"/>
    <property type="project" value="TreeGrafter"/>
</dbReference>
<dbReference type="FunFam" id="3.40.605.10:FF:000026">
    <property type="entry name" value="Aldehyde dehydrogenase, putative"/>
    <property type="match status" value="1"/>
</dbReference>
<dbReference type="InterPro" id="IPR010102">
    <property type="entry name" value="Succ_semiAld_DH"/>
</dbReference>
<reference evidence="10" key="1">
    <citation type="submission" date="2022-10" db="EMBL/GenBank/DDBJ databases">
        <title>Culturing micro-colonial fungi from biological soil crusts in the Mojave desert and describing Neophaeococcomyces mojavensis, and introducing the new genera and species Taxawa tesnikishii.</title>
        <authorList>
            <person name="Kurbessoian T."/>
            <person name="Stajich J.E."/>
        </authorList>
    </citation>
    <scope>NUCLEOTIDE SEQUENCE</scope>
    <source>
        <strain evidence="10">TK_41</strain>
    </source>
</reference>
<dbReference type="AlphaFoldDB" id="A0AA39CL84"/>
<dbReference type="InterPro" id="IPR016160">
    <property type="entry name" value="Ald_DH_CS_CYS"/>
</dbReference>